<protein>
    <submittedName>
        <fullName evidence="2">Uncharacterized protein</fullName>
    </submittedName>
</protein>
<evidence type="ECO:0000313" key="2">
    <source>
        <dbReference type="EMBL" id="AEO61020.1"/>
    </source>
</evidence>
<feature type="region of interest" description="Disordered" evidence="1">
    <location>
        <begin position="229"/>
        <end position="249"/>
    </location>
</feature>
<gene>
    <name evidence="2" type="ORF">MYCTH_2130162</name>
</gene>
<reference evidence="2 3" key="1">
    <citation type="journal article" date="2011" name="Nat. Biotechnol.">
        <title>Comparative genomic analysis of the thermophilic biomass-degrading fungi Myceliophthora thermophila and Thielavia terrestris.</title>
        <authorList>
            <person name="Berka R.M."/>
            <person name="Grigoriev I.V."/>
            <person name="Otillar R."/>
            <person name="Salamov A."/>
            <person name="Grimwood J."/>
            <person name="Reid I."/>
            <person name="Ishmael N."/>
            <person name="John T."/>
            <person name="Darmond C."/>
            <person name="Moisan M.-C."/>
            <person name="Henrissat B."/>
            <person name="Coutinho P.M."/>
            <person name="Lombard V."/>
            <person name="Natvig D.O."/>
            <person name="Lindquist E."/>
            <person name="Schmutz J."/>
            <person name="Lucas S."/>
            <person name="Harris P."/>
            <person name="Powlowski J."/>
            <person name="Bellemare A."/>
            <person name="Taylor D."/>
            <person name="Butler G."/>
            <person name="de Vries R.P."/>
            <person name="Allijn I.E."/>
            <person name="van den Brink J."/>
            <person name="Ushinsky S."/>
            <person name="Storms R."/>
            <person name="Powell A.J."/>
            <person name="Paulsen I.T."/>
            <person name="Elbourne L.D.H."/>
            <person name="Baker S.E."/>
            <person name="Magnuson J."/>
            <person name="LaBoissiere S."/>
            <person name="Clutterbuck A.J."/>
            <person name="Martinez D."/>
            <person name="Wogulis M."/>
            <person name="de Leon A.L."/>
            <person name="Rey M.W."/>
            <person name="Tsang A."/>
        </authorList>
    </citation>
    <scope>NUCLEOTIDE SEQUENCE [LARGE SCALE GENOMIC DNA]</scope>
    <source>
        <strain evidence="3">ATCC 42464 / BCRC 31852 / DSM 1799</strain>
    </source>
</reference>
<proteinExistence type="predicted"/>
<dbReference type="KEGG" id="mtm:MYCTH_2130162"/>
<evidence type="ECO:0000256" key="1">
    <source>
        <dbReference type="SAM" id="MobiDB-lite"/>
    </source>
</evidence>
<dbReference type="RefSeq" id="XP_003666265.1">
    <property type="nucleotide sequence ID" value="XM_003666217.1"/>
</dbReference>
<feature type="region of interest" description="Disordered" evidence="1">
    <location>
        <begin position="177"/>
        <end position="198"/>
    </location>
</feature>
<accession>G2QM40</accession>
<dbReference type="AlphaFoldDB" id="G2QM40"/>
<sequence>MRQRQPSYRTYTLDHSHRWEHLAADMDDRPRAGATKRPMPALCLATAHKIDEDDLVARSAEHGNAEVPTQVLAAHVEPPAGGGPGMGDDGLGDGVASGRYDIGSAAETSSVADINDADNTTVLEREGGDHTTTEASPAAKTSDAGNNIMSERESEDLATAGTSLAASISNAVDATMSEKAGEDNAMTEMSPTAKASGMDNTIIFEREGTGYRQSDGCPECFRDEPFATRRAVPMQNGEPAPVREPRPGW</sequence>
<dbReference type="GeneID" id="11514480"/>
<feature type="compositionally biased region" description="Gly residues" evidence="1">
    <location>
        <begin position="80"/>
        <end position="95"/>
    </location>
</feature>
<name>G2QM40_THET4</name>
<dbReference type="InParanoid" id="G2QM40"/>
<feature type="region of interest" description="Disordered" evidence="1">
    <location>
        <begin position="124"/>
        <end position="147"/>
    </location>
</feature>
<dbReference type="VEuPathDB" id="FungiDB:MYCTH_2130162"/>
<organism evidence="2 3">
    <name type="scientific">Thermothelomyces thermophilus (strain ATCC 42464 / BCRC 31852 / DSM 1799)</name>
    <name type="common">Sporotrichum thermophile</name>
    <dbReference type="NCBI Taxonomy" id="573729"/>
    <lineage>
        <taxon>Eukaryota</taxon>
        <taxon>Fungi</taxon>
        <taxon>Dikarya</taxon>
        <taxon>Ascomycota</taxon>
        <taxon>Pezizomycotina</taxon>
        <taxon>Sordariomycetes</taxon>
        <taxon>Sordariomycetidae</taxon>
        <taxon>Sordariales</taxon>
        <taxon>Chaetomiaceae</taxon>
        <taxon>Thermothelomyces</taxon>
    </lineage>
</organism>
<evidence type="ECO:0000313" key="3">
    <source>
        <dbReference type="Proteomes" id="UP000007322"/>
    </source>
</evidence>
<dbReference type="EMBL" id="CP003007">
    <property type="protein sequence ID" value="AEO61020.1"/>
    <property type="molecule type" value="Genomic_DNA"/>
</dbReference>
<dbReference type="HOGENOM" id="CLU_1116402_0_0_1"/>
<feature type="region of interest" description="Disordered" evidence="1">
    <location>
        <begin position="78"/>
        <end position="97"/>
    </location>
</feature>
<keyword evidence="3" id="KW-1185">Reference proteome</keyword>
<dbReference type="Proteomes" id="UP000007322">
    <property type="component" value="Chromosome 6"/>
</dbReference>